<feature type="compositionally biased region" description="Polar residues" evidence="6">
    <location>
        <begin position="59"/>
        <end position="93"/>
    </location>
</feature>
<dbReference type="GO" id="GO:0005634">
    <property type="term" value="C:nucleus"/>
    <property type="evidence" value="ECO:0007669"/>
    <property type="project" value="UniProtKB-SubCell"/>
</dbReference>
<keyword evidence="5" id="KW-0175">Coiled coil</keyword>
<evidence type="ECO:0000256" key="1">
    <source>
        <dbReference type="ARBA" id="ARBA00004123"/>
    </source>
</evidence>
<dbReference type="InterPro" id="IPR036638">
    <property type="entry name" value="HLH_DNA-bd_sf"/>
</dbReference>
<feature type="region of interest" description="Disordered" evidence="6">
    <location>
        <begin position="439"/>
        <end position="496"/>
    </location>
</feature>
<name>A0A4S4E497_CAMSN</name>
<keyword evidence="3" id="KW-0804">Transcription</keyword>
<keyword evidence="9" id="KW-1185">Reference proteome</keyword>
<protein>
    <recommendedName>
        <fullName evidence="7">BHLH domain-containing protein</fullName>
    </recommendedName>
</protein>
<dbReference type="InterPro" id="IPR052610">
    <property type="entry name" value="bHLH_transcription_regulator"/>
</dbReference>
<dbReference type="Pfam" id="PF22754">
    <property type="entry name" value="bHLH-TF_ACT-like_plant"/>
    <property type="match status" value="1"/>
</dbReference>
<evidence type="ECO:0000313" key="8">
    <source>
        <dbReference type="EMBL" id="THG10095.1"/>
    </source>
</evidence>
<feature type="compositionally biased region" description="Basic and acidic residues" evidence="6">
    <location>
        <begin position="94"/>
        <end position="105"/>
    </location>
</feature>
<dbReference type="Proteomes" id="UP000306102">
    <property type="component" value="Unassembled WGS sequence"/>
</dbReference>
<dbReference type="PANTHER" id="PTHR45959">
    <property type="entry name" value="BHLH TRANSCRIPTION FACTOR"/>
    <property type="match status" value="1"/>
</dbReference>
<dbReference type="InterPro" id="IPR054502">
    <property type="entry name" value="bHLH-TF_ACT-like_plant"/>
</dbReference>
<comment type="subcellular location">
    <subcellularLocation>
        <location evidence="1">Nucleus</location>
    </subcellularLocation>
</comment>
<proteinExistence type="predicted"/>
<gene>
    <name evidence="8" type="ORF">TEA_012761</name>
</gene>
<evidence type="ECO:0000313" key="9">
    <source>
        <dbReference type="Proteomes" id="UP000306102"/>
    </source>
</evidence>
<feature type="coiled-coil region" evidence="5">
    <location>
        <begin position="184"/>
        <end position="211"/>
    </location>
</feature>
<dbReference type="SMART" id="SM00353">
    <property type="entry name" value="HLH"/>
    <property type="match status" value="1"/>
</dbReference>
<evidence type="ECO:0000256" key="2">
    <source>
        <dbReference type="ARBA" id="ARBA00023015"/>
    </source>
</evidence>
<dbReference type="GO" id="GO:0046983">
    <property type="term" value="F:protein dimerization activity"/>
    <property type="evidence" value="ECO:0007669"/>
    <property type="project" value="InterPro"/>
</dbReference>
<dbReference type="EMBL" id="SDRB02008074">
    <property type="protein sequence ID" value="THG10095.1"/>
    <property type="molecule type" value="Genomic_DNA"/>
</dbReference>
<evidence type="ECO:0000256" key="4">
    <source>
        <dbReference type="ARBA" id="ARBA00023242"/>
    </source>
</evidence>
<keyword evidence="2" id="KW-0805">Transcription regulation</keyword>
<feature type="region of interest" description="Disordered" evidence="6">
    <location>
        <begin position="59"/>
        <end position="105"/>
    </location>
</feature>
<comment type="caution">
    <text evidence="8">The sequence shown here is derived from an EMBL/GenBank/DDBJ whole genome shotgun (WGS) entry which is preliminary data.</text>
</comment>
<dbReference type="PROSITE" id="PS50888">
    <property type="entry name" value="BHLH"/>
    <property type="match status" value="1"/>
</dbReference>
<sequence>MDAFPAGWLYDLGMEDQYDISIDEFDFQSFSPESYKSSLNSTELEQLDTNIWNTSRATENIAPNESSTPPYLLSFAQSDSPSAHSAEQFNENPSRSEKPKDHEMVPEENTNLSYLSSHGSDDNSSDTLERRKWTKSVRAFSRPPLQAKNHVVAERKRREKLNQKLIALSALIPGLKKMDKASILVDATNYIKQLGERVQTLEREAKKIILVEPTKPSVKRFRLSSTDINGTCLSDDNIDGNSNNINQSPEIEARVSDKHVLVRIHCKKQDGLIAKILSELDKFCLDVISSSTMPFGDTALDITIIAQMGDELKVKDLVKNLSSAVLNDYMAATHGADLATCGANAWQISGSAATRLNFKWMTSSAGGVTLAIDSKRNSVFGSPGDDAWRVTKQNRAEVTEVTVRTEVRIQEMARTNSRGGSHNSVAPSSAQHFGLHKTEVNGSMTDKGPQSDQTETNGYLSPLRRGTPVVGEGSGGGGAGGGASRRGGGQRGRRVF</sequence>
<dbReference type="Pfam" id="PF00010">
    <property type="entry name" value="HLH"/>
    <property type="match status" value="1"/>
</dbReference>
<feature type="domain" description="BHLH" evidence="7">
    <location>
        <begin position="145"/>
        <end position="194"/>
    </location>
</feature>
<dbReference type="InterPro" id="IPR011598">
    <property type="entry name" value="bHLH_dom"/>
</dbReference>
<feature type="compositionally biased region" description="Gly residues" evidence="6">
    <location>
        <begin position="472"/>
        <end position="490"/>
    </location>
</feature>
<keyword evidence="4" id="KW-0539">Nucleus</keyword>
<reference evidence="8 9" key="1">
    <citation type="journal article" date="2018" name="Proc. Natl. Acad. Sci. U.S.A.">
        <title>Draft genome sequence of Camellia sinensis var. sinensis provides insights into the evolution of the tea genome and tea quality.</title>
        <authorList>
            <person name="Wei C."/>
            <person name="Yang H."/>
            <person name="Wang S."/>
            <person name="Zhao J."/>
            <person name="Liu C."/>
            <person name="Gao L."/>
            <person name="Xia E."/>
            <person name="Lu Y."/>
            <person name="Tai Y."/>
            <person name="She G."/>
            <person name="Sun J."/>
            <person name="Cao H."/>
            <person name="Tong W."/>
            <person name="Gao Q."/>
            <person name="Li Y."/>
            <person name="Deng W."/>
            <person name="Jiang X."/>
            <person name="Wang W."/>
            <person name="Chen Q."/>
            <person name="Zhang S."/>
            <person name="Li H."/>
            <person name="Wu J."/>
            <person name="Wang P."/>
            <person name="Li P."/>
            <person name="Shi C."/>
            <person name="Zheng F."/>
            <person name="Jian J."/>
            <person name="Huang B."/>
            <person name="Shan D."/>
            <person name="Shi M."/>
            <person name="Fang C."/>
            <person name="Yue Y."/>
            <person name="Li F."/>
            <person name="Li D."/>
            <person name="Wei S."/>
            <person name="Han B."/>
            <person name="Jiang C."/>
            <person name="Yin Y."/>
            <person name="Xia T."/>
            <person name="Zhang Z."/>
            <person name="Bennetzen J.L."/>
            <person name="Zhao S."/>
            <person name="Wan X."/>
        </authorList>
    </citation>
    <scope>NUCLEOTIDE SEQUENCE [LARGE SCALE GENOMIC DNA]</scope>
    <source>
        <strain evidence="9">cv. Shuchazao</strain>
        <tissue evidence="8">Leaf</tissue>
    </source>
</reference>
<evidence type="ECO:0000256" key="3">
    <source>
        <dbReference type="ARBA" id="ARBA00023163"/>
    </source>
</evidence>
<organism evidence="8 9">
    <name type="scientific">Camellia sinensis var. sinensis</name>
    <name type="common">China tea</name>
    <dbReference type="NCBI Taxonomy" id="542762"/>
    <lineage>
        <taxon>Eukaryota</taxon>
        <taxon>Viridiplantae</taxon>
        <taxon>Streptophyta</taxon>
        <taxon>Embryophyta</taxon>
        <taxon>Tracheophyta</taxon>
        <taxon>Spermatophyta</taxon>
        <taxon>Magnoliopsida</taxon>
        <taxon>eudicotyledons</taxon>
        <taxon>Gunneridae</taxon>
        <taxon>Pentapetalae</taxon>
        <taxon>asterids</taxon>
        <taxon>Ericales</taxon>
        <taxon>Theaceae</taxon>
        <taxon>Camellia</taxon>
    </lineage>
</organism>
<accession>A0A4S4E497</accession>
<evidence type="ECO:0000256" key="6">
    <source>
        <dbReference type="SAM" id="MobiDB-lite"/>
    </source>
</evidence>
<dbReference type="SUPFAM" id="SSF47459">
    <property type="entry name" value="HLH, helix-loop-helix DNA-binding domain"/>
    <property type="match status" value="1"/>
</dbReference>
<dbReference type="PANTHER" id="PTHR45959:SF2">
    <property type="entry name" value="BHLH TRANSCRIPTION FACTOR"/>
    <property type="match status" value="1"/>
</dbReference>
<dbReference type="STRING" id="542762.A0A4S4E497"/>
<dbReference type="AlphaFoldDB" id="A0A4S4E497"/>
<evidence type="ECO:0000256" key="5">
    <source>
        <dbReference type="SAM" id="Coils"/>
    </source>
</evidence>
<feature type="compositionally biased region" description="Polar residues" evidence="6">
    <location>
        <begin position="440"/>
        <end position="459"/>
    </location>
</feature>
<dbReference type="GO" id="GO:0080090">
    <property type="term" value="P:regulation of primary metabolic process"/>
    <property type="evidence" value="ECO:0007669"/>
    <property type="project" value="UniProtKB-ARBA"/>
</dbReference>
<dbReference type="Gene3D" id="4.10.280.10">
    <property type="entry name" value="Helix-loop-helix DNA-binding domain"/>
    <property type="match status" value="1"/>
</dbReference>
<evidence type="ECO:0000259" key="7">
    <source>
        <dbReference type="PROSITE" id="PS50888"/>
    </source>
</evidence>